<name>A0A1I8BCA1_MELHA</name>
<protein>
    <submittedName>
        <fullName evidence="3">PDEase domain-containing protein</fullName>
    </submittedName>
</protein>
<keyword evidence="1" id="KW-1133">Transmembrane helix</keyword>
<feature type="transmembrane region" description="Helical" evidence="1">
    <location>
        <begin position="89"/>
        <end position="108"/>
    </location>
</feature>
<organism evidence="2 3">
    <name type="scientific">Meloidogyne hapla</name>
    <name type="common">Root-knot nematode worm</name>
    <dbReference type="NCBI Taxonomy" id="6305"/>
    <lineage>
        <taxon>Eukaryota</taxon>
        <taxon>Metazoa</taxon>
        <taxon>Ecdysozoa</taxon>
        <taxon>Nematoda</taxon>
        <taxon>Chromadorea</taxon>
        <taxon>Rhabditida</taxon>
        <taxon>Tylenchina</taxon>
        <taxon>Tylenchomorpha</taxon>
        <taxon>Tylenchoidea</taxon>
        <taxon>Meloidogynidae</taxon>
        <taxon>Meloidogyninae</taxon>
        <taxon>Meloidogyne</taxon>
    </lineage>
</organism>
<accession>A0A1I8BCA1</accession>
<proteinExistence type="predicted"/>
<sequence>MSDPGYSSTEADFYDLHLRELTMQGFFTRLQTGDRRVIKLALQMKVTNLTIWEEGDPIDNVMMMEQFINDKVLSDNQQRRARNRRSQSPILHGRAASITVMIVYISIIY</sequence>
<keyword evidence="1" id="KW-0812">Transmembrane</keyword>
<reference evidence="3" key="1">
    <citation type="submission" date="2016-11" db="UniProtKB">
        <authorList>
            <consortium name="WormBaseParasite"/>
        </authorList>
    </citation>
    <scope>IDENTIFICATION</scope>
</reference>
<dbReference type="Proteomes" id="UP000095281">
    <property type="component" value="Unplaced"/>
</dbReference>
<keyword evidence="2" id="KW-1185">Reference proteome</keyword>
<keyword evidence="1" id="KW-0472">Membrane</keyword>
<dbReference type="WBParaSite" id="MhA1_Contig1833.frz3.gene8">
    <property type="protein sequence ID" value="MhA1_Contig1833.frz3.gene8"/>
    <property type="gene ID" value="MhA1_Contig1833.frz3.gene8"/>
</dbReference>
<dbReference type="AlphaFoldDB" id="A0A1I8BCA1"/>
<evidence type="ECO:0000313" key="3">
    <source>
        <dbReference type="WBParaSite" id="MhA1_Contig1833.frz3.gene8"/>
    </source>
</evidence>
<evidence type="ECO:0000256" key="1">
    <source>
        <dbReference type="SAM" id="Phobius"/>
    </source>
</evidence>
<evidence type="ECO:0000313" key="2">
    <source>
        <dbReference type="Proteomes" id="UP000095281"/>
    </source>
</evidence>